<evidence type="ECO:0000313" key="2">
    <source>
        <dbReference type="Proteomes" id="UP001183226"/>
    </source>
</evidence>
<accession>A0ABU2L0X8</accession>
<evidence type="ECO:0000313" key="1">
    <source>
        <dbReference type="EMBL" id="MDT0305066.1"/>
    </source>
</evidence>
<keyword evidence="2" id="KW-1185">Reference proteome</keyword>
<dbReference type="Proteomes" id="UP001183226">
    <property type="component" value="Unassembled WGS sequence"/>
</dbReference>
<dbReference type="RefSeq" id="WP_311547581.1">
    <property type="nucleotide sequence ID" value="NZ_JAVREK010000035.1"/>
</dbReference>
<name>A0ABU2L0X8_9ACTN</name>
<gene>
    <name evidence="1" type="ORF">RM446_23330</name>
</gene>
<reference evidence="2" key="1">
    <citation type="submission" date="2023-07" db="EMBL/GenBank/DDBJ databases">
        <title>30 novel species of actinomycetes from the DSMZ collection.</title>
        <authorList>
            <person name="Nouioui I."/>
        </authorList>
    </citation>
    <scope>NUCLEOTIDE SEQUENCE [LARGE SCALE GENOMIC DNA]</scope>
    <source>
        <strain evidence="2">DSM 45055</strain>
    </source>
</reference>
<proteinExistence type="predicted"/>
<sequence>MATATIAVPAEVELPVRISVGEHTAEAGTITLDRGQPVGEQIAEFLRAVADEMETADDGNEDGED</sequence>
<dbReference type="EMBL" id="JAVREK010000035">
    <property type="protein sequence ID" value="MDT0305066.1"/>
    <property type="molecule type" value="Genomic_DNA"/>
</dbReference>
<protein>
    <submittedName>
        <fullName evidence="1">Uncharacterized protein</fullName>
    </submittedName>
</protein>
<comment type="caution">
    <text evidence="1">The sequence shown here is derived from an EMBL/GenBank/DDBJ whole genome shotgun (WGS) entry which is preliminary data.</text>
</comment>
<organism evidence="1 2">
    <name type="scientific">Streptomonospora wellingtoniae</name>
    <dbReference type="NCBI Taxonomy" id="3075544"/>
    <lineage>
        <taxon>Bacteria</taxon>
        <taxon>Bacillati</taxon>
        <taxon>Actinomycetota</taxon>
        <taxon>Actinomycetes</taxon>
        <taxon>Streptosporangiales</taxon>
        <taxon>Nocardiopsidaceae</taxon>
        <taxon>Streptomonospora</taxon>
    </lineage>
</organism>